<dbReference type="GO" id="GO:0008270">
    <property type="term" value="F:zinc ion binding"/>
    <property type="evidence" value="ECO:0007669"/>
    <property type="project" value="UniProtKB-KW"/>
</dbReference>
<dbReference type="InterPro" id="IPR019786">
    <property type="entry name" value="Zinc_finger_PHD-type_CS"/>
</dbReference>
<dbReference type="SMART" id="SM00249">
    <property type="entry name" value="PHD"/>
    <property type="match status" value="1"/>
</dbReference>
<feature type="compositionally biased region" description="Polar residues" evidence="14">
    <location>
        <begin position="1130"/>
        <end position="1141"/>
    </location>
</feature>
<dbReference type="EMBL" id="JBDFQZ010000011">
    <property type="protein sequence ID" value="KAK9677757.1"/>
    <property type="molecule type" value="Genomic_DNA"/>
</dbReference>
<keyword evidence="8 11" id="KW-0371">Homeobox</keyword>
<keyword evidence="7 11" id="KW-0238">DNA-binding</keyword>
<dbReference type="InterPro" id="IPR001356">
    <property type="entry name" value="HD"/>
</dbReference>
<feature type="compositionally biased region" description="Polar residues" evidence="14">
    <location>
        <begin position="606"/>
        <end position="619"/>
    </location>
</feature>
<keyword evidence="9" id="KW-0804">Transcription</keyword>
<feature type="compositionally biased region" description="Basic and acidic residues" evidence="14">
    <location>
        <begin position="958"/>
        <end position="970"/>
    </location>
</feature>
<sequence length="1212" mass="131399">MSGGEHTNNDPAQFGKINEVNAGCTNDKQVEPYGNKEHCDLNGSKSVSSSLFDSSGEKLPVYSNAVGGDGRYGSGGDITNWDVGQCFGEGLNSVQTVGEVFDIFGTSFQDSEQPGMGNNLGNINYAARQQDHGNVVSTEQMPVSGGESMGCEPEEDGSKGTCLVEKIRGNSLGGIGTEVGEPHRNNYHDAMNEGGGGSNCGNEMIGGKSSSTREVETKTFEPAEVGSWKLIDEIARQCVENVGCILTECDQNMLSHESQTGEPSRVLNGVECIKSEMVTPGGMFPNSVKSDIVGGSLNPEDKVVELSSQLHFQKDCPAEDSFKNVDGKHDEPINASDVVSDDARFVELSKNQEKGVGVSVHGDKIEQKENVTSEAGQDNVRKQQTYATEPVGKSRDDIGKHSSEIVKVASTAGDDNKASLNEQSRQFLQIAGGKAHAMVLSLPATDPSPKPFRFRSPPKAKKASGKSRRGQNPKGFSAAKTERSPGQPSAASSREAGGKSRRGQKPKGFSAAKTERSPGQPSAASSREAGGKSRRVRKPKGFSAAKTERSPGQPSAASSREAGGKSRRVRKPKGFSAAKTERSPGQPSAASSRVLRPKLQEKPITPESTSNLLNTQGSSVERRGRKSREMTGKSYDEFTKMRKNLRYLLQKINYEQSLLDAYSNEGWRGQSLEKLRPEKELQRAKTDINRFKVKIRELFHRLDTMSCEGKFPDSLYDSEGLIDSEDIFCAKCGSKDLLAGNDIILCDGSCDRGFHQYCLEPPLRTEEIPPGDEGWFCPACDCKFDCFDLLNDCQGVKLSIEDSWEKVFPEAVAAMSGLKQDDLMGLPSDDSEDDDFNPDDQDDGSKEAGKEINSDESDSDESDSSDFSSASEDLGAVRKDDQYLGLPSDDSEDDDFNPDAANSNDDGDEGASSCSDFTSASGDLGATVGNDVTSENGHSLPAVLDEDLGESTPPYAKRQIERLDYKKLFDETYGNAVSDSSDDEEWTDDNVTTRTKTSAKREVSVSANGDMLTSADDVCPEVTPRRRGGPKRDHQVEKGSPDELQKTPQETSSGSKRGKKLPESVTQRLYESFKENMYPDRSTKEKLAGELGLTPARVDKWFGNARWSFHHHPSRVEAIIARVVPGIGTPQTLASADTNITVPERGDASTSKLDKRTNEQISTRQETSKRKAEDDELQASKVDTSKAHDSLETPEAHGRGQRKRRKSNAGRG</sequence>
<dbReference type="GO" id="GO:0045814">
    <property type="term" value="P:negative regulation of gene expression, epigenetic"/>
    <property type="evidence" value="ECO:0007669"/>
    <property type="project" value="TreeGrafter"/>
</dbReference>
<keyword evidence="18" id="KW-1185">Reference proteome</keyword>
<evidence type="ECO:0000256" key="4">
    <source>
        <dbReference type="ARBA" id="ARBA00022771"/>
    </source>
</evidence>
<feature type="compositionally biased region" description="Polar residues" evidence="14">
    <location>
        <begin position="372"/>
        <end position="387"/>
    </location>
</feature>
<feature type="region of interest" description="Disordered" evidence="14">
    <location>
        <begin position="1"/>
        <end position="20"/>
    </location>
</feature>
<dbReference type="Pfam" id="PF00046">
    <property type="entry name" value="Homeodomain"/>
    <property type="match status" value="1"/>
</dbReference>
<evidence type="ECO:0000256" key="13">
    <source>
        <dbReference type="RuleBase" id="RU000682"/>
    </source>
</evidence>
<evidence type="ECO:0000256" key="2">
    <source>
        <dbReference type="ARBA" id="ARBA00007427"/>
    </source>
</evidence>
<evidence type="ECO:0000313" key="18">
    <source>
        <dbReference type="Proteomes" id="UP001443914"/>
    </source>
</evidence>
<evidence type="ECO:0000259" key="15">
    <source>
        <dbReference type="PROSITE" id="PS50016"/>
    </source>
</evidence>
<evidence type="ECO:0000256" key="6">
    <source>
        <dbReference type="ARBA" id="ARBA00023015"/>
    </source>
</evidence>
<feature type="DNA-binding region" description="Homeobox" evidence="11">
    <location>
        <begin position="1054"/>
        <end position="1113"/>
    </location>
</feature>
<dbReference type="InterPro" id="IPR011011">
    <property type="entry name" value="Znf_FYVE_PHD"/>
</dbReference>
<evidence type="ECO:0000256" key="1">
    <source>
        <dbReference type="ARBA" id="ARBA00004123"/>
    </source>
</evidence>
<evidence type="ECO:0000256" key="9">
    <source>
        <dbReference type="ARBA" id="ARBA00023163"/>
    </source>
</evidence>
<dbReference type="PROSITE" id="PS01359">
    <property type="entry name" value="ZF_PHD_1"/>
    <property type="match status" value="1"/>
</dbReference>
<reference evidence="17 18" key="1">
    <citation type="submission" date="2024-03" db="EMBL/GenBank/DDBJ databases">
        <title>WGS assembly of Saponaria officinalis var. Norfolk2.</title>
        <authorList>
            <person name="Jenkins J."/>
            <person name="Shu S."/>
            <person name="Grimwood J."/>
            <person name="Barry K."/>
            <person name="Goodstein D."/>
            <person name="Schmutz J."/>
            <person name="Leebens-Mack J."/>
            <person name="Osbourn A."/>
        </authorList>
    </citation>
    <scope>NUCLEOTIDE SEQUENCE [LARGE SCALE GENOMIC DNA]</scope>
    <source>
        <strain evidence="18">cv. Norfolk2</strain>
        <strain evidence="17">JIC</strain>
        <tissue evidence="17">Leaf</tissue>
    </source>
</reference>
<dbReference type="GO" id="GO:0003682">
    <property type="term" value="F:chromatin binding"/>
    <property type="evidence" value="ECO:0007669"/>
    <property type="project" value="TreeGrafter"/>
</dbReference>
<organism evidence="17 18">
    <name type="scientific">Saponaria officinalis</name>
    <name type="common">Common soapwort</name>
    <name type="synonym">Lychnis saponaria</name>
    <dbReference type="NCBI Taxonomy" id="3572"/>
    <lineage>
        <taxon>Eukaryota</taxon>
        <taxon>Viridiplantae</taxon>
        <taxon>Streptophyta</taxon>
        <taxon>Embryophyta</taxon>
        <taxon>Tracheophyta</taxon>
        <taxon>Spermatophyta</taxon>
        <taxon>Magnoliopsida</taxon>
        <taxon>eudicotyledons</taxon>
        <taxon>Gunneridae</taxon>
        <taxon>Pentapetalae</taxon>
        <taxon>Caryophyllales</taxon>
        <taxon>Caryophyllaceae</taxon>
        <taxon>Caryophylleae</taxon>
        <taxon>Saponaria</taxon>
    </lineage>
</organism>
<feature type="region of interest" description="Disordered" evidence="14">
    <location>
        <begin position="441"/>
        <end position="634"/>
    </location>
</feature>
<feature type="domain" description="Homeobox" evidence="16">
    <location>
        <begin position="1052"/>
        <end position="1112"/>
    </location>
</feature>
<accession>A0AAW1HMV7</accession>
<dbReference type="Gene3D" id="3.30.40.10">
    <property type="entry name" value="Zinc/RING finger domain, C3HC4 (zinc finger)"/>
    <property type="match status" value="1"/>
</dbReference>
<feature type="region of interest" description="Disordered" evidence="14">
    <location>
        <begin position="368"/>
        <end position="400"/>
    </location>
</feature>
<dbReference type="FunFam" id="3.30.40.10:FF:000650">
    <property type="entry name" value="Homeobox protein HAT3.1"/>
    <property type="match status" value="1"/>
</dbReference>
<dbReference type="InterPro" id="IPR001965">
    <property type="entry name" value="Znf_PHD"/>
</dbReference>
<dbReference type="InterPro" id="IPR045876">
    <property type="entry name" value="PRHA-like_PHD-finger"/>
</dbReference>
<comment type="similarity">
    <text evidence="2">Belongs to the PHD-associated homeobox family.</text>
</comment>
<feature type="region of interest" description="Disordered" evidence="14">
    <location>
        <begin position="819"/>
        <end position="1065"/>
    </location>
</feature>
<evidence type="ECO:0000256" key="14">
    <source>
        <dbReference type="SAM" id="MobiDB-lite"/>
    </source>
</evidence>
<gene>
    <name evidence="17" type="ORF">RND81_11G165100</name>
</gene>
<feature type="compositionally biased region" description="Low complexity" evidence="14">
    <location>
        <begin position="44"/>
        <end position="54"/>
    </location>
</feature>
<feature type="region of interest" description="Disordered" evidence="14">
    <location>
        <begin position="139"/>
        <end position="159"/>
    </location>
</feature>
<keyword evidence="6" id="KW-0805">Transcription regulation</keyword>
<evidence type="ECO:0000256" key="5">
    <source>
        <dbReference type="ARBA" id="ARBA00022833"/>
    </source>
</evidence>
<dbReference type="PANTHER" id="PTHR12628">
    <property type="entry name" value="POLYCOMB-LIKE TRANSCRIPTION FACTOR"/>
    <property type="match status" value="1"/>
</dbReference>
<name>A0AAW1HMV7_SAPOF</name>
<keyword evidence="10 11" id="KW-0539">Nucleus</keyword>
<dbReference type="Pfam" id="PF00628">
    <property type="entry name" value="PHD"/>
    <property type="match status" value="1"/>
</dbReference>
<comment type="caution">
    <text evidence="17">The sequence shown here is derived from an EMBL/GenBank/DDBJ whole genome shotgun (WGS) entry which is preliminary data.</text>
</comment>
<keyword evidence="3" id="KW-0479">Metal-binding</keyword>
<feature type="compositionally biased region" description="Polar residues" evidence="14">
    <location>
        <begin position="912"/>
        <end position="921"/>
    </location>
</feature>
<dbReference type="CDD" id="cd00086">
    <property type="entry name" value="homeodomain"/>
    <property type="match status" value="1"/>
</dbReference>
<feature type="compositionally biased region" description="Acidic residues" evidence="14">
    <location>
        <begin position="854"/>
        <end position="864"/>
    </location>
</feature>
<keyword evidence="5" id="KW-0862">Zinc</keyword>
<evidence type="ECO:0000256" key="3">
    <source>
        <dbReference type="ARBA" id="ARBA00022723"/>
    </source>
</evidence>
<feature type="region of interest" description="Disordered" evidence="14">
    <location>
        <begin position="35"/>
        <end position="55"/>
    </location>
</feature>
<protein>
    <submittedName>
        <fullName evidence="17">Uncharacterized protein</fullName>
    </submittedName>
</protein>
<dbReference type="SUPFAM" id="SSF57903">
    <property type="entry name" value="FYVE/PHD zinc finger"/>
    <property type="match status" value="1"/>
</dbReference>
<feature type="compositionally biased region" description="Polar residues" evidence="14">
    <location>
        <begin position="1046"/>
        <end position="1055"/>
    </location>
</feature>
<dbReference type="InterPro" id="IPR019787">
    <property type="entry name" value="Znf_PHD-finger"/>
</dbReference>
<feature type="compositionally biased region" description="Basic and acidic residues" evidence="14">
    <location>
        <begin position="1030"/>
        <end position="1045"/>
    </location>
</feature>
<dbReference type="Proteomes" id="UP001443914">
    <property type="component" value="Unassembled WGS sequence"/>
</dbReference>
<evidence type="ECO:0000256" key="7">
    <source>
        <dbReference type="ARBA" id="ARBA00023125"/>
    </source>
</evidence>
<keyword evidence="4 12" id="KW-0863">Zinc-finger</keyword>
<dbReference type="InterPro" id="IPR009057">
    <property type="entry name" value="Homeodomain-like_sf"/>
</dbReference>
<feature type="compositionally biased region" description="Basic residues" evidence="14">
    <location>
        <begin position="1199"/>
        <end position="1212"/>
    </location>
</feature>
<evidence type="ECO:0000256" key="11">
    <source>
        <dbReference type="PROSITE-ProRule" id="PRU00108"/>
    </source>
</evidence>
<dbReference type="GO" id="GO:0005634">
    <property type="term" value="C:nucleus"/>
    <property type="evidence" value="ECO:0007669"/>
    <property type="project" value="UniProtKB-SubCell"/>
</dbReference>
<dbReference type="SMART" id="SM00389">
    <property type="entry name" value="HOX"/>
    <property type="match status" value="1"/>
</dbReference>
<dbReference type="AlphaFoldDB" id="A0AAW1HMV7"/>
<evidence type="ECO:0000256" key="8">
    <source>
        <dbReference type="ARBA" id="ARBA00023155"/>
    </source>
</evidence>
<evidence type="ECO:0000256" key="12">
    <source>
        <dbReference type="PROSITE-ProRule" id="PRU00146"/>
    </source>
</evidence>
<feature type="region of interest" description="Disordered" evidence="14">
    <location>
        <begin position="1130"/>
        <end position="1212"/>
    </location>
</feature>
<proteinExistence type="inferred from homology"/>
<feature type="compositionally biased region" description="Basic and acidic residues" evidence="14">
    <location>
        <begin position="1183"/>
        <end position="1198"/>
    </location>
</feature>
<dbReference type="SUPFAM" id="SSF46689">
    <property type="entry name" value="Homeodomain-like"/>
    <property type="match status" value="1"/>
</dbReference>
<dbReference type="PANTHER" id="PTHR12628:SF13">
    <property type="entry name" value="HOMEOBOX PROTEIN HAT3.1"/>
    <property type="match status" value="1"/>
</dbReference>
<dbReference type="Gene3D" id="1.10.10.60">
    <property type="entry name" value="Homeodomain-like"/>
    <property type="match status" value="1"/>
</dbReference>
<feature type="domain" description="PHD-type" evidence="15">
    <location>
        <begin position="726"/>
        <end position="783"/>
    </location>
</feature>
<dbReference type="CDD" id="cd15504">
    <property type="entry name" value="PHD_PRHA_like"/>
    <property type="match status" value="1"/>
</dbReference>
<comment type="subcellular location">
    <subcellularLocation>
        <location evidence="1 11 13">Nucleus</location>
    </subcellularLocation>
</comment>
<dbReference type="InterPro" id="IPR013083">
    <property type="entry name" value="Znf_RING/FYVE/PHD"/>
</dbReference>
<feature type="compositionally biased region" description="Basic residues" evidence="14">
    <location>
        <begin position="452"/>
        <end position="471"/>
    </location>
</feature>
<feature type="compositionally biased region" description="Basic and acidic residues" evidence="14">
    <location>
        <begin position="1144"/>
        <end position="1158"/>
    </location>
</feature>
<dbReference type="GO" id="GO:0003677">
    <property type="term" value="F:DNA binding"/>
    <property type="evidence" value="ECO:0007669"/>
    <property type="project" value="UniProtKB-UniRule"/>
</dbReference>
<evidence type="ECO:0000313" key="17">
    <source>
        <dbReference type="EMBL" id="KAK9677757.1"/>
    </source>
</evidence>
<dbReference type="EMBL" id="JBDFQZ010000011">
    <property type="protein sequence ID" value="KAK9677758.1"/>
    <property type="molecule type" value="Genomic_DNA"/>
</dbReference>
<evidence type="ECO:0000259" key="16">
    <source>
        <dbReference type="PROSITE" id="PS50071"/>
    </source>
</evidence>
<dbReference type="PROSITE" id="PS50071">
    <property type="entry name" value="HOMEOBOX_2"/>
    <property type="match status" value="1"/>
</dbReference>
<dbReference type="PROSITE" id="PS50016">
    <property type="entry name" value="ZF_PHD_2"/>
    <property type="match status" value="1"/>
</dbReference>
<feature type="compositionally biased region" description="Acidic residues" evidence="14">
    <location>
        <begin position="829"/>
        <end position="842"/>
    </location>
</feature>
<feature type="compositionally biased region" description="Polar residues" evidence="14">
    <location>
        <begin position="1"/>
        <end position="11"/>
    </location>
</feature>
<evidence type="ECO:0000256" key="10">
    <source>
        <dbReference type="ARBA" id="ARBA00023242"/>
    </source>
</evidence>
<feature type="compositionally biased region" description="Basic and acidic residues" evidence="14">
    <location>
        <begin position="843"/>
        <end position="853"/>
    </location>
</feature>